<evidence type="ECO:0000256" key="2">
    <source>
        <dbReference type="ARBA" id="ARBA00022741"/>
    </source>
</evidence>
<dbReference type="PRINTS" id="PR00987">
    <property type="entry name" value="TRNASYNTHGLU"/>
</dbReference>
<dbReference type="AlphaFoldDB" id="A0A3P6VBN9"/>
<sequence>MAVLKTCIFCVRVVKTASRNCHLSTTSTRVRFAPSPTGPMHIGGLRTALVNFMLARKSGGKFLLRIEDTDHSERKDIYRQYAERLVKSGHAYPCFCSPSRLEVLRKEQRRRGETIRYDNRCRHLSKEAVQRAMQENLPFVLRFKLSPTAVTLHDVVFKDVDFPPSDSEGDLVIIKSDGMPVYHFANVVDDHLMGITHVIRGSEWITSVPKHLQLYNAFGWSPPTFAHLPLMLSSSGKKFSKRLSAPLDLSLVSNLRQAGYLPSAVLTWISATGGLFASPSESDSLGGNSISERGSPCPSQWEPGKLIEELLPSLGSEGNICNQVRSFLSSALALPSNASMCTLLKEDKGLLQTLSRLRGRVSCLSDLSSEFKFLWIRPTADSILAVCPSLRAQRSNTEKWSSFTRSALEFVAALEAMTGHDDVNEGAVTAMLASTFDRRVLSTALIMKILRSCLTGSEVGCFTA</sequence>
<dbReference type="InterPro" id="IPR020058">
    <property type="entry name" value="Glu/Gln-tRNA-synth_Ib_cat-dom"/>
</dbReference>
<dbReference type="PANTHER" id="PTHR43311">
    <property type="entry name" value="GLUTAMATE--TRNA LIGASE"/>
    <property type="match status" value="1"/>
</dbReference>
<dbReference type="GO" id="GO:0005524">
    <property type="term" value="F:ATP binding"/>
    <property type="evidence" value="ECO:0007669"/>
    <property type="project" value="UniProtKB-KW"/>
</dbReference>
<dbReference type="Gene3D" id="3.40.50.620">
    <property type="entry name" value="HUPs"/>
    <property type="match status" value="2"/>
</dbReference>
<dbReference type="InterPro" id="IPR049940">
    <property type="entry name" value="GluQ/Sye"/>
</dbReference>
<evidence type="ECO:0000313" key="8">
    <source>
        <dbReference type="Proteomes" id="UP000281553"/>
    </source>
</evidence>
<dbReference type="GO" id="GO:0006424">
    <property type="term" value="P:glutamyl-tRNA aminoacylation"/>
    <property type="evidence" value="ECO:0007669"/>
    <property type="project" value="TreeGrafter"/>
</dbReference>
<evidence type="ECO:0000256" key="4">
    <source>
        <dbReference type="ARBA" id="ARBA00023146"/>
    </source>
</evidence>
<dbReference type="InterPro" id="IPR001412">
    <property type="entry name" value="aa-tRNA-synth_I_CS"/>
</dbReference>
<comment type="similarity">
    <text evidence="5">Belongs to the class-I aminoacyl-tRNA synthetase family.</text>
</comment>
<dbReference type="PROSITE" id="PS00178">
    <property type="entry name" value="AA_TRNA_LIGASE_I"/>
    <property type="match status" value="1"/>
</dbReference>
<keyword evidence="3 5" id="KW-0067">ATP-binding</keyword>
<protein>
    <recommendedName>
        <fullName evidence="6">Glutamyl/glutaminyl-tRNA synthetase class Ib catalytic domain-containing protein</fullName>
    </recommendedName>
</protein>
<dbReference type="Pfam" id="PF00749">
    <property type="entry name" value="tRNA-synt_1c"/>
    <property type="match status" value="1"/>
</dbReference>
<gene>
    <name evidence="7" type="ORF">DILT_LOCUS4068</name>
</gene>
<dbReference type="OrthoDB" id="428822at2759"/>
<dbReference type="PANTHER" id="PTHR43311:SF2">
    <property type="entry name" value="GLUTAMATE--TRNA LIGASE, MITOCHONDRIAL-RELATED"/>
    <property type="match status" value="1"/>
</dbReference>
<organism evidence="7 8">
    <name type="scientific">Dibothriocephalus latus</name>
    <name type="common">Fish tapeworm</name>
    <name type="synonym">Diphyllobothrium latum</name>
    <dbReference type="NCBI Taxonomy" id="60516"/>
    <lineage>
        <taxon>Eukaryota</taxon>
        <taxon>Metazoa</taxon>
        <taxon>Spiralia</taxon>
        <taxon>Lophotrochozoa</taxon>
        <taxon>Platyhelminthes</taxon>
        <taxon>Cestoda</taxon>
        <taxon>Eucestoda</taxon>
        <taxon>Diphyllobothriidea</taxon>
        <taxon>Diphyllobothriidae</taxon>
        <taxon>Dibothriocephalus</taxon>
    </lineage>
</organism>
<dbReference type="EMBL" id="UYRU01044778">
    <property type="protein sequence ID" value="VDK87721.1"/>
    <property type="molecule type" value="Genomic_DNA"/>
</dbReference>
<evidence type="ECO:0000256" key="5">
    <source>
        <dbReference type="RuleBase" id="RU363037"/>
    </source>
</evidence>
<feature type="domain" description="Glutamyl/glutaminyl-tRNA synthetase class Ib catalytic" evidence="6">
    <location>
        <begin position="71"/>
        <end position="273"/>
    </location>
</feature>
<dbReference type="InterPro" id="IPR000924">
    <property type="entry name" value="Glu/Gln-tRNA-synth"/>
</dbReference>
<evidence type="ECO:0000256" key="3">
    <source>
        <dbReference type="ARBA" id="ARBA00022840"/>
    </source>
</evidence>
<dbReference type="Proteomes" id="UP000281553">
    <property type="component" value="Unassembled WGS sequence"/>
</dbReference>
<evidence type="ECO:0000313" key="7">
    <source>
        <dbReference type="EMBL" id="VDK87721.1"/>
    </source>
</evidence>
<name>A0A3P6VBN9_DIBLA</name>
<evidence type="ECO:0000259" key="6">
    <source>
        <dbReference type="Pfam" id="PF00749"/>
    </source>
</evidence>
<keyword evidence="1 5" id="KW-0436">Ligase</keyword>
<keyword evidence="8" id="KW-1185">Reference proteome</keyword>
<evidence type="ECO:0000256" key="1">
    <source>
        <dbReference type="ARBA" id="ARBA00022598"/>
    </source>
</evidence>
<reference evidence="7 8" key="1">
    <citation type="submission" date="2018-11" db="EMBL/GenBank/DDBJ databases">
        <authorList>
            <consortium name="Pathogen Informatics"/>
        </authorList>
    </citation>
    <scope>NUCLEOTIDE SEQUENCE [LARGE SCALE GENOMIC DNA]</scope>
</reference>
<proteinExistence type="inferred from homology"/>
<keyword evidence="5" id="KW-0648">Protein biosynthesis</keyword>
<keyword evidence="2 5" id="KW-0547">Nucleotide-binding</keyword>
<dbReference type="GO" id="GO:0004818">
    <property type="term" value="F:glutamate-tRNA ligase activity"/>
    <property type="evidence" value="ECO:0007669"/>
    <property type="project" value="TreeGrafter"/>
</dbReference>
<dbReference type="SUPFAM" id="SSF52374">
    <property type="entry name" value="Nucleotidylyl transferase"/>
    <property type="match status" value="1"/>
</dbReference>
<keyword evidence="4 5" id="KW-0030">Aminoacyl-tRNA synthetase</keyword>
<dbReference type="InterPro" id="IPR014729">
    <property type="entry name" value="Rossmann-like_a/b/a_fold"/>
</dbReference>
<accession>A0A3P6VBN9</accession>